<accession>A0A645D2A3</accession>
<protein>
    <submittedName>
        <fullName evidence="1">Uncharacterized protein</fullName>
    </submittedName>
</protein>
<name>A0A645D2A3_9ZZZZ</name>
<proteinExistence type="predicted"/>
<dbReference type="EMBL" id="VSSQ01032361">
    <property type="protein sequence ID" value="MPM83600.1"/>
    <property type="molecule type" value="Genomic_DNA"/>
</dbReference>
<reference evidence="1" key="1">
    <citation type="submission" date="2019-08" db="EMBL/GenBank/DDBJ databases">
        <authorList>
            <person name="Kucharzyk K."/>
            <person name="Murdoch R.W."/>
            <person name="Higgins S."/>
            <person name="Loffler F."/>
        </authorList>
    </citation>
    <scope>NUCLEOTIDE SEQUENCE</scope>
</reference>
<organism evidence="1">
    <name type="scientific">bioreactor metagenome</name>
    <dbReference type="NCBI Taxonomy" id="1076179"/>
    <lineage>
        <taxon>unclassified sequences</taxon>
        <taxon>metagenomes</taxon>
        <taxon>ecological metagenomes</taxon>
    </lineage>
</organism>
<evidence type="ECO:0000313" key="1">
    <source>
        <dbReference type="EMBL" id="MPM83600.1"/>
    </source>
</evidence>
<gene>
    <name evidence="1" type="ORF">SDC9_130669</name>
</gene>
<dbReference type="AlphaFoldDB" id="A0A645D2A3"/>
<comment type="caution">
    <text evidence="1">The sequence shown here is derived from an EMBL/GenBank/DDBJ whole genome shotgun (WGS) entry which is preliminary data.</text>
</comment>
<sequence>MHDLYFFDNKSVDNEGNKLLKHHPFDALDNSEKTFDLNEIEKDAIVNHMWPCQSISRPRYKESVVVSFSDKLCAVMEATSGSGHLVCGTTGNAVNKTTSKITSAYRFAFSKAVGMCRLALDYIN</sequence>